<dbReference type="SUPFAM" id="SSF52317">
    <property type="entry name" value="Class I glutamine amidotransferase-like"/>
    <property type="match status" value="1"/>
</dbReference>
<dbReference type="OrthoDB" id="5834503at2"/>
<feature type="domain" description="Lacto-N-biose phosphorylase-like N-terminal TIM barrel" evidence="1">
    <location>
        <begin position="7"/>
        <end position="439"/>
    </location>
</feature>
<feature type="domain" description="Lacto-N-biose phosphorylase central" evidence="2">
    <location>
        <begin position="443"/>
        <end position="661"/>
    </location>
</feature>
<dbReference type="InterPro" id="IPR013780">
    <property type="entry name" value="Glyco_hydro_b"/>
</dbReference>
<dbReference type="RefSeq" id="WP_072892804.1">
    <property type="nucleotide sequence ID" value="NZ_FQVM01000003.1"/>
</dbReference>
<keyword evidence="5" id="KW-1185">Reference proteome</keyword>
<dbReference type="NCBIfam" id="TIGR02336">
    <property type="entry name" value="1,3-beta-galactosyl-N-acetylhexosamine phosphorylase"/>
    <property type="match status" value="1"/>
</dbReference>
<sequence length="722" mass="83912">MNNNLRGRVTIPTDSNITDDIKRAINLWGADAIRDCDGTKLDESILNLGVKVYSTYLTTRSDQIWANNNKDELQELYLMSEPSIAKSELLEIDIMKGYYKEQFKVDTIHDEKKWWQVIDRTTGKTIENNKWILDKKNMKVIIKDATLWHEYTVNFLVYMIWDPTQMYNHITNNWGDKPHELPYDCRQPKTQKHILNLLDNWLENNKDVDVVRFTTFFYHFTLCFNEEAKEKFVDWFGYSSSVSPLALEEFKKEKGYELKSEDIVDEGYYNSPFRIPTKAFKDYIDYQSKWVAALAKEMVDKVHYANKEAMMFLGDNWIGTEPYGKYFESIGIDAVVGSVGNGTTLRMISDIPGVKYTEGRFLPYFFPDVFKEGGKPEEEALENWIQARRAILRKPLDRIGYGGYLGLAMKFPKFLKTVEKICDEFREIHENIKGDKAYTPKFKVAILNCWGKLRKWQTNQVAHALWYKEIYSYVGVIESLSGMALDIEFISFDEIKKNGIPEDIGVIINSGDAYTAWSGGEYWKDSEILEKLRKWVNDGGGFIGIGEPTAYQYEGKYFQLSDVLGVDKEIGFSLSTRKYNKLEQNHFIIEDLKTKIDFGESMKSIYTKGDNSRILAMEKGDVALSINTYGNGRAVYIAGLPYNDENCRLLLRAIYWAFNKENDMKKYYVSNEKTECAVYEKVNKMAIINNSKEEQETEVYINGKVDRKIKLNPTEIKWINIK</sequence>
<dbReference type="Gene3D" id="2.60.40.1180">
    <property type="entry name" value="Golgi alpha-mannosidase II"/>
    <property type="match status" value="1"/>
</dbReference>
<dbReference type="InterPro" id="IPR035363">
    <property type="entry name" value="LBP_M"/>
</dbReference>
<dbReference type="Pfam" id="PF17385">
    <property type="entry name" value="LBP_M"/>
    <property type="match status" value="1"/>
</dbReference>
<dbReference type="AlphaFoldDB" id="A0A1M4TUL8"/>
<evidence type="ECO:0000259" key="1">
    <source>
        <dbReference type="Pfam" id="PF09508"/>
    </source>
</evidence>
<evidence type="ECO:0000313" key="4">
    <source>
        <dbReference type="EMBL" id="SHE48179.1"/>
    </source>
</evidence>
<reference evidence="4 5" key="1">
    <citation type="submission" date="2016-11" db="EMBL/GenBank/DDBJ databases">
        <authorList>
            <person name="Jaros S."/>
            <person name="Januszkiewicz K."/>
            <person name="Wedrychowicz H."/>
        </authorList>
    </citation>
    <scope>NUCLEOTIDE SEQUENCE [LARGE SCALE GENOMIC DNA]</scope>
    <source>
        <strain evidence="4 5">DSM 2631</strain>
    </source>
</reference>
<dbReference type="InterPro" id="IPR035080">
    <property type="entry name" value="Lact_bio_phlase-like_N"/>
</dbReference>
<dbReference type="Gene3D" id="3.20.20.80">
    <property type="entry name" value="Glycosidases"/>
    <property type="match status" value="1"/>
</dbReference>
<organism evidence="4 5">
    <name type="scientific">Clostridium fallax</name>
    <dbReference type="NCBI Taxonomy" id="1533"/>
    <lineage>
        <taxon>Bacteria</taxon>
        <taxon>Bacillati</taxon>
        <taxon>Bacillota</taxon>
        <taxon>Clostridia</taxon>
        <taxon>Eubacteriales</taxon>
        <taxon>Clostridiaceae</taxon>
        <taxon>Clostridium</taxon>
    </lineage>
</organism>
<dbReference type="EMBL" id="FQVM01000003">
    <property type="protein sequence ID" value="SHE48179.1"/>
    <property type="molecule type" value="Genomic_DNA"/>
</dbReference>
<protein>
    <submittedName>
        <fullName evidence="4">1,3-beta-galactosyl-N-acetylhexosamine phosphorylase</fullName>
    </submittedName>
</protein>
<dbReference type="Pfam" id="PF17386">
    <property type="entry name" value="LBP_C"/>
    <property type="match status" value="1"/>
</dbReference>
<dbReference type="Gene3D" id="2.60.40.10">
    <property type="entry name" value="Immunoglobulins"/>
    <property type="match status" value="1"/>
</dbReference>
<dbReference type="InterPro" id="IPR013783">
    <property type="entry name" value="Ig-like_fold"/>
</dbReference>
<dbReference type="GO" id="GO:0004645">
    <property type="term" value="F:1,4-alpha-oligoglucan phosphorylase activity"/>
    <property type="evidence" value="ECO:0007669"/>
    <property type="project" value="InterPro"/>
</dbReference>
<gene>
    <name evidence="4" type="ORF">SAMN05443638_103131</name>
</gene>
<evidence type="ECO:0000259" key="3">
    <source>
        <dbReference type="Pfam" id="PF17386"/>
    </source>
</evidence>
<dbReference type="InterPro" id="IPR012711">
    <property type="entry name" value="Lacto-N-biose_phosphorylase"/>
</dbReference>
<feature type="domain" description="Lacto-N-biose phosphorylase C-terminal" evidence="3">
    <location>
        <begin position="667"/>
        <end position="719"/>
    </location>
</feature>
<name>A0A1M4TUL8_9CLOT</name>
<accession>A0A1M4TUL8</accession>
<dbReference type="Pfam" id="PF09508">
    <property type="entry name" value="Lact_bio_phlase"/>
    <property type="match status" value="1"/>
</dbReference>
<dbReference type="STRING" id="1533.SAMN05443638_103131"/>
<proteinExistence type="predicted"/>
<evidence type="ECO:0000313" key="5">
    <source>
        <dbReference type="Proteomes" id="UP000184035"/>
    </source>
</evidence>
<evidence type="ECO:0000259" key="2">
    <source>
        <dbReference type="Pfam" id="PF17385"/>
    </source>
</evidence>
<dbReference type="InterPro" id="IPR035356">
    <property type="entry name" value="LBP_C"/>
</dbReference>
<dbReference type="Gene3D" id="3.40.50.880">
    <property type="match status" value="1"/>
</dbReference>
<dbReference type="Proteomes" id="UP000184035">
    <property type="component" value="Unassembled WGS sequence"/>
</dbReference>
<dbReference type="InterPro" id="IPR029062">
    <property type="entry name" value="Class_I_gatase-like"/>
</dbReference>